<accession>A0A2T0T8P5</accession>
<evidence type="ECO:0000313" key="5">
    <source>
        <dbReference type="Proteomes" id="UP000238375"/>
    </source>
</evidence>
<keyword evidence="5" id="KW-1185">Reference proteome</keyword>
<dbReference type="InterPro" id="IPR036271">
    <property type="entry name" value="Tet_transcr_reg_TetR-rel_C_sf"/>
</dbReference>
<dbReference type="SUPFAM" id="SSF46689">
    <property type="entry name" value="Homeodomain-like"/>
    <property type="match status" value="1"/>
</dbReference>
<dbReference type="EMBL" id="PVTE01000005">
    <property type="protein sequence ID" value="PRY42041.1"/>
    <property type="molecule type" value="Genomic_DNA"/>
</dbReference>
<dbReference type="Proteomes" id="UP000238375">
    <property type="component" value="Unassembled WGS sequence"/>
</dbReference>
<proteinExistence type="predicted"/>
<dbReference type="RefSeq" id="WP_106137234.1">
    <property type="nucleotide sequence ID" value="NZ_PVTE01000005.1"/>
</dbReference>
<dbReference type="OrthoDB" id="9789566at2"/>
<feature type="DNA-binding region" description="H-T-H motif" evidence="2">
    <location>
        <begin position="28"/>
        <end position="47"/>
    </location>
</feature>
<dbReference type="SUPFAM" id="SSF48498">
    <property type="entry name" value="Tetracyclin repressor-like, C-terminal domain"/>
    <property type="match status" value="1"/>
</dbReference>
<organism evidence="4 5">
    <name type="scientific">Spirosoma oryzae</name>
    <dbReference type="NCBI Taxonomy" id="1469603"/>
    <lineage>
        <taxon>Bacteria</taxon>
        <taxon>Pseudomonadati</taxon>
        <taxon>Bacteroidota</taxon>
        <taxon>Cytophagia</taxon>
        <taxon>Cytophagales</taxon>
        <taxon>Cytophagaceae</taxon>
        <taxon>Spirosoma</taxon>
    </lineage>
</organism>
<dbReference type="PRINTS" id="PR00455">
    <property type="entry name" value="HTHTETR"/>
</dbReference>
<dbReference type="PANTHER" id="PTHR43479">
    <property type="entry name" value="ACREF/ENVCD OPERON REPRESSOR-RELATED"/>
    <property type="match status" value="1"/>
</dbReference>
<evidence type="ECO:0000256" key="2">
    <source>
        <dbReference type="PROSITE-ProRule" id="PRU00335"/>
    </source>
</evidence>
<protein>
    <submittedName>
        <fullName evidence="4">TetR family transcriptional regulator</fullName>
    </submittedName>
</protein>
<dbReference type="InterPro" id="IPR041474">
    <property type="entry name" value="NicS_C"/>
</dbReference>
<sequence length="202" mass="23181">MENTLTTEQKIRQAATKVFLEKGFDGTTTRDIAGEAGMNVALLNYYFRSKQKLFDSVFDEMLQLFFDGIKTVLDQPIPLKDKVIALIDHDFSMFRKSPALVIFVLSELHRNPDRFVPTIIGAEGQFMPHFQQQLEEAHQAGLIRSIDAAHLMSIISASTQFIFVNKSMHMKVWGQTDREFEAFALEHKKLVCDMIINYLFIT</sequence>
<dbReference type="InterPro" id="IPR009057">
    <property type="entry name" value="Homeodomain-like_sf"/>
</dbReference>
<dbReference type="PANTHER" id="PTHR43479:SF11">
    <property type="entry name" value="ACREF_ENVCD OPERON REPRESSOR-RELATED"/>
    <property type="match status" value="1"/>
</dbReference>
<evidence type="ECO:0000313" key="4">
    <source>
        <dbReference type="EMBL" id="PRY42041.1"/>
    </source>
</evidence>
<dbReference type="PROSITE" id="PS50977">
    <property type="entry name" value="HTH_TETR_2"/>
    <property type="match status" value="1"/>
</dbReference>
<name>A0A2T0T8P5_9BACT</name>
<dbReference type="InterPro" id="IPR001647">
    <property type="entry name" value="HTH_TetR"/>
</dbReference>
<dbReference type="Gene3D" id="1.10.357.10">
    <property type="entry name" value="Tetracycline Repressor, domain 2"/>
    <property type="match status" value="1"/>
</dbReference>
<dbReference type="AlphaFoldDB" id="A0A2T0T8P5"/>
<comment type="caution">
    <text evidence="4">The sequence shown here is derived from an EMBL/GenBank/DDBJ whole genome shotgun (WGS) entry which is preliminary data.</text>
</comment>
<evidence type="ECO:0000256" key="1">
    <source>
        <dbReference type="ARBA" id="ARBA00023125"/>
    </source>
</evidence>
<feature type="domain" description="HTH tetR-type" evidence="3">
    <location>
        <begin position="5"/>
        <end position="65"/>
    </location>
</feature>
<dbReference type="GO" id="GO:0003677">
    <property type="term" value="F:DNA binding"/>
    <property type="evidence" value="ECO:0007669"/>
    <property type="project" value="UniProtKB-UniRule"/>
</dbReference>
<dbReference type="InterPro" id="IPR050624">
    <property type="entry name" value="HTH-type_Tx_Regulator"/>
</dbReference>
<reference evidence="4 5" key="1">
    <citation type="submission" date="2018-03" db="EMBL/GenBank/DDBJ databases">
        <title>Genomic Encyclopedia of Archaeal and Bacterial Type Strains, Phase II (KMG-II): from individual species to whole genera.</title>
        <authorList>
            <person name="Goeker M."/>
        </authorList>
    </citation>
    <scope>NUCLEOTIDE SEQUENCE [LARGE SCALE GENOMIC DNA]</scope>
    <source>
        <strain evidence="4 5">DSM 28354</strain>
    </source>
</reference>
<gene>
    <name evidence="4" type="ORF">CLV58_105244</name>
</gene>
<evidence type="ECO:0000259" key="3">
    <source>
        <dbReference type="PROSITE" id="PS50977"/>
    </source>
</evidence>
<dbReference type="Pfam" id="PF17938">
    <property type="entry name" value="TetR_C_29"/>
    <property type="match status" value="1"/>
</dbReference>
<keyword evidence="1 2" id="KW-0238">DNA-binding</keyword>
<dbReference type="Pfam" id="PF00440">
    <property type="entry name" value="TetR_N"/>
    <property type="match status" value="1"/>
</dbReference>